<name>A0A7K5H4R3_9AVES</name>
<dbReference type="GO" id="GO:0004930">
    <property type="term" value="F:G protein-coupled receptor activity"/>
    <property type="evidence" value="ECO:0007669"/>
    <property type="project" value="UniProtKB-KW"/>
</dbReference>
<evidence type="ECO:0000256" key="1">
    <source>
        <dbReference type="ARBA" id="ARBA00004651"/>
    </source>
</evidence>
<evidence type="ECO:0000313" key="16">
    <source>
        <dbReference type="Proteomes" id="UP000541181"/>
    </source>
</evidence>
<sequence>LILLILLSVIIIFYMSIISTILCITMDRNRKKAFSTYVSYLTVVIFFSAILFMYAQARSIHSLDLHRLVSIIYSIITPLLNPFIYCLRNQEEK</sequence>
<evidence type="ECO:0000256" key="7">
    <source>
        <dbReference type="ARBA" id="ARBA00023040"/>
    </source>
</evidence>
<dbReference type="PROSITE" id="PS50262">
    <property type="entry name" value="G_PROTEIN_RECEP_F1_2"/>
    <property type="match status" value="1"/>
</dbReference>
<dbReference type="InterPro" id="IPR050939">
    <property type="entry name" value="Olfactory_GPCR1"/>
</dbReference>
<evidence type="ECO:0000256" key="8">
    <source>
        <dbReference type="ARBA" id="ARBA00023136"/>
    </source>
</evidence>
<evidence type="ECO:0000256" key="3">
    <source>
        <dbReference type="ARBA" id="ARBA00022606"/>
    </source>
</evidence>
<feature type="transmembrane region" description="Helical" evidence="13">
    <location>
        <begin position="68"/>
        <end position="87"/>
    </location>
</feature>
<gene>
    <name evidence="15" type="primary">Or6b1_1</name>
    <name evidence="15" type="ORF">CHUBUR_R03775</name>
</gene>
<keyword evidence="12" id="KW-0807">Transducer</keyword>
<dbReference type="GO" id="GO:0005886">
    <property type="term" value="C:plasma membrane"/>
    <property type="evidence" value="ECO:0007669"/>
    <property type="project" value="UniProtKB-SubCell"/>
</dbReference>
<dbReference type="OrthoDB" id="9419183at2759"/>
<keyword evidence="4 13" id="KW-0812">Transmembrane</keyword>
<keyword evidence="2" id="KW-1003">Cell membrane</keyword>
<feature type="non-terminal residue" evidence="15">
    <location>
        <position position="1"/>
    </location>
</feature>
<evidence type="ECO:0000313" key="15">
    <source>
        <dbReference type="EMBL" id="NWS64348.1"/>
    </source>
</evidence>
<evidence type="ECO:0000256" key="2">
    <source>
        <dbReference type="ARBA" id="ARBA00022475"/>
    </source>
</evidence>
<organism evidence="15 16">
    <name type="scientific">Chunga burmeisteri</name>
    <name type="common">Black-legged seriema</name>
    <dbReference type="NCBI Taxonomy" id="1352770"/>
    <lineage>
        <taxon>Eukaryota</taxon>
        <taxon>Metazoa</taxon>
        <taxon>Chordata</taxon>
        <taxon>Craniata</taxon>
        <taxon>Vertebrata</taxon>
        <taxon>Euteleostomi</taxon>
        <taxon>Archelosauria</taxon>
        <taxon>Archosauria</taxon>
        <taxon>Dinosauria</taxon>
        <taxon>Saurischia</taxon>
        <taxon>Theropoda</taxon>
        <taxon>Coelurosauria</taxon>
        <taxon>Aves</taxon>
        <taxon>Neognathae</taxon>
        <taxon>Neoaves</taxon>
        <taxon>Telluraves</taxon>
        <taxon>Australaves</taxon>
        <taxon>Cariamiformes</taxon>
        <taxon>Cariamidae</taxon>
        <taxon>Chunga</taxon>
    </lineage>
</organism>
<dbReference type="EMBL" id="VZRC01001414">
    <property type="protein sequence ID" value="NWS64348.1"/>
    <property type="molecule type" value="Genomic_DNA"/>
</dbReference>
<dbReference type="Proteomes" id="UP000541181">
    <property type="component" value="Unassembled WGS sequence"/>
</dbReference>
<comment type="caution">
    <text evidence="15">The sequence shown here is derived from an EMBL/GenBank/DDBJ whole genome shotgun (WGS) entry which is preliminary data.</text>
</comment>
<dbReference type="AlphaFoldDB" id="A0A7K5H4R3"/>
<feature type="domain" description="G-protein coupled receptors family 1 profile" evidence="14">
    <location>
        <begin position="1"/>
        <end position="85"/>
    </location>
</feature>
<dbReference type="Pfam" id="PF13853">
    <property type="entry name" value="7tm_4"/>
    <property type="match status" value="1"/>
</dbReference>
<evidence type="ECO:0000256" key="9">
    <source>
        <dbReference type="ARBA" id="ARBA00023157"/>
    </source>
</evidence>
<keyword evidence="10" id="KW-0675">Receptor</keyword>
<dbReference type="PANTHER" id="PTHR24242:SF253">
    <property type="entry name" value="OLFACTORY RECEPTOR-RELATED"/>
    <property type="match status" value="1"/>
</dbReference>
<keyword evidence="3" id="KW-0716">Sensory transduction</keyword>
<dbReference type="PANTHER" id="PTHR24242">
    <property type="entry name" value="G-PROTEIN COUPLED RECEPTOR"/>
    <property type="match status" value="1"/>
</dbReference>
<dbReference type="InterPro" id="IPR000725">
    <property type="entry name" value="Olfact_rcpt"/>
</dbReference>
<evidence type="ECO:0000256" key="12">
    <source>
        <dbReference type="ARBA" id="ARBA00023224"/>
    </source>
</evidence>
<keyword evidence="6 13" id="KW-1133">Transmembrane helix</keyword>
<evidence type="ECO:0000256" key="10">
    <source>
        <dbReference type="ARBA" id="ARBA00023170"/>
    </source>
</evidence>
<feature type="transmembrane region" description="Helical" evidence="13">
    <location>
        <begin position="6"/>
        <end position="25"/>
    </location>
</feature>
<feature type="non-terminal residue" evidence="15">
    <location>
        <position position="93"/>
    </location>
</feature>
<comment type="subcellular location">
    <subcellularLocation>
        <location evidence="1">Cell membrane</location>
        <topology evidence="1">Multi-pass membrane protein</topology>
    </subcellularLocation>
</comment>
<keyword evidence="16" id="KW-1185">Reference proteome</keyword>
<evidence type="ECO:0000256" key="4">
    <source>
        <dbReference type="ARBA" id="ARBA00022692"/>
    </source>
</evidence>
<dbReference type="InterPro" id="IPR017452">
    <property type="entry name" value="GPCR_Rhodpsn_7TM"/>
</dbReference>
<dbReference type="GO" id="GO:0004984">
    <property type="term" value="F:olfactory receptor activity"/>
    <property type="evidence" value="ECO:0007669"/>
    <property type="project" value="InterPro"/>
</dbReference>
<evidence type="ECO:0000256" key="6">
    <source>
        <dbReference type="ARBA" id="ARBA00022989"/>
    </source>
</evidence>
<reference evidence="15 16" key="1">
    <citation type="submission" date="2019-09" db="EMBL/GenBank/DDBJ databases">
        <title>Bird 10,000 Genomes (B10K) Project - Family phase.</title>
        <authorList>
            <person name="Zhang G."/>
        </authorList>
    </citation>
    <scope>NUCLEOTIDE SEQUENCE [LARGE SCALE GENOMIC DNA]</scope>
    <source>
        <strain evidence="15">B10K-CU-031-22</strain>
    </source>
</reference>
<keyword evidence="11" id="KW-0325">Glycoprotein</keyword>
<evidence type="ECO:0000256" key="5">
    <source>
        <dbReference type="ARBA" id="ARBA00022725"/>
    </source>
</evidence>
<dbReference type="Gene3D" id="1.20.1070.10">
    <property type="entry name" value="Rhodopsin 7-helix transmembrane proteins"/>
    <property type="match status" value="1"/>
</dbReference>
<dbReference type="SUPFAM" id="SSF81321">
    <property type="entry name" value="Family A G protein-coupled receptor-like"/>
    <property type="match status" value="1"/>
</dbReference>
<keyword evidence="8 13" id="KW-0472">Membrane</keyword>
<evidence type="ECO:0000259" key="14">
    <source>
        <dbReference type="PROSITE" id="PS50262"/>
    </source>
</evidence>
<accession>A0A7K5H4R3</accession>
<keyword evidence="9" id="KW-1015">Disulfide bond</keyword>
<evidence type="ECO:0000256" key="11">
    <source>
        <dbReference type="ARBA" id="ARBA00023180"/>
    </source>
</evidence>
<protein>
    <submittedName>
        <fullName evidence="15">OR6B1 protein</fullName>
    </submittedName>
</protein>
<proteinExistence type="predicted"/>
<keyword evidence="5" id="KW-0552">Olfaction</keyword>
<evidence type="ECO:0000256" key="13">
    <source>
        <dbReference type="SAM" id="Phobius"/>
    </source>
</evidence>
<keyword evidence="7" id="KW-0297">G-protein coupled receptor</keyword>
<feature type="transmembrane region" description="Helical" evidence="13">
    <location>
        <begin position="37"/>
        <end position="56"/>
    </location>
</feature>